<reference evidence="2" key="2">
    <citation type="submission" date="2025-09" db="UniProtKB">
        <authorList>
            <consortium name="Ensembl"/>
        </authorList>
    </citation>
    <scope>IDENTIFICATION</scope>
</reference>
<proteinExistence type="predicted"/>
<evidence type="ECO:0008006" key="4">
    <source>
        <dbReference type="Google" id="ProtNLM"/>
    </source>
</evidence>
<name>A0A8B9PPP2_APTOW</name>
<keyword evidence="3" id="KW-1185">Reference proteome</keyword>
<sequence>LSLNRQVSPFIFLGFITYLSLWLGKRYRKKTCNYLKSVAEEERRVEDKEGKMCEEREQTVKEIAKASGESILK</sequence>
<feature type="transmembrane region" description="Helical" evidence="1">
    <location>
        <begin position="6"/>
        <end position="24"/>
    </location>
</feature>
<organism evidence="2 3">
    <name type="scientific">Apteryx owenii</name>
    <name type="common">Little spotted kiwi</name>
    <dbReference type="NCBI Taxonomy" id="8824"/>
    <lineage>
        <taxon>Eukaryota</taxon>
        <taxon>Metazoa</taxon>
        <taxon>Chordata</taxon>
        <taxon>Craniata</taxon>
        <taxon>Vertebrata</taxon>
        <taxon>Euteleostomi</taxon>
        <taxon>Archelosauria</taxon>
        <taxon>Archosauria</taxon>
        <taxon>Dinosauria</taxon>
        <taxon>Saurischia</taxon>
        <taxon>Theropoda</taxon>
        <taxon>Coelurosauria</taxon>
        <taxon>Aves</taxon>
        <taxon>Palaeognathae</taxon>
        <taxon>Apterygiformes</taxon>
        <taxon>Apterygidae</taxon>
        <taxon>Apteryx</taxon>
    </lineage>
</organism>
<keyword evidence="1" id="KW-1133">Transmembrane helix</keyword>
<keyword evidence="1" id="KW-0812">Transmembrane</keyword>
<dbReference type="AlphaFoldDB" id="A0A8B9PPP2"/>
<keyword evidence="1" id="KW-0472">Membrane</keyword>
<dbReference type="Ensembl" id="ENSAOWT00000011225.1">
    <property type="protein sequence ID" value="ENSAOWP00000009894.1"/>
    <property type="gene ID" value="ENSAOWG00000006794.1"/>
</dbReference>
<protein>
    <recommendedName>
        <fullName evidence="4">ATP synthase subunit e, mitochondrial</fullName>
    </recommendedName>
</protein>
<dbReference type="Proteomes" id="UP000694424">
    <property type="component" value="Unplaced"/>
</dbReference>
<evidence type="ECO:0000313" key="2">
    <source>
        <dbReference type="Ensembl" id="ENSAOWP00000009894.1"/>
    </source>
</evidence>
<accession>A0A8B9PPP2</accession>
<evidence type="ECO:0000313" key="3">
    <source>
        <dbReference type="Proteomes" id="UP000694424"/>
    </source>
</evidence>
<evidence type="ECO:0000256" key="1">
    <source>
        <dbReference type="SAM" id="Phobius"/>
    </source>
</evidence>
<reference evidence="2" key="1">
    <citation type="submission" date="2025-08" db="UniProtKB">
        <authorList>
            <consortium name="Ensembl"/>
        </authorList>
    </citation>
    <scope>IDENTIFICATION</scope>
</reference>